<comment type="caution">
    <text evidence="1">The sequence shown here is derived from an EMBL/GenBank/DDBJ whole genome shotgun (WGS) entry which is preliminary data.</text>
</comment>
<evidence type="ECO:0000313" key="1">
    <source>
        <dbReference type="EMBL" id="NJB99445.1"/>
    </source>
</evidence>
<gene>
    <name evidence="1" type="ORF">GGR89_003786</name>
</gene>
<organism evidence="1 2">
    <name type="scientific">Sphingomonas trueperi</name>
    <dbReference type="NCBI Taxonomy" id="53317"/>
    <lineage>
        <taxon>Bacteria</taxon>
        <taxon>Pseudomonadati</taxon>
        <taxon>Pseudomonadota</taxon>
        <taxon>Alphaproteobacteria</taxon>
        <taxon>Sphingomonadales</taxon>
        <taxon>Sphingomonadaceae</taxon>
        <taxon>Sphingomonas</taxon>
    </lineage>
</organism>
<evidence type="ECO:0000313" key="2">
    <source>
        <dbReference type="Proteomes" id="UP000531251"/>
    </source>
</evidence>
<name>A0A7X5Y2J5_9SPHN</name>
<sequence>MVGAPLPTGDVLADWQVFADAQTGQLDKANDRYRAAIGIVGRCEARDAAAVKRASRSFLGL</sequence>
<dbReference type="Proteomes" id="UP000531251">
    <property type="component" value="Unassembled WGS sequence"/>
</dbReference>
<proteinExistence type="predicted"/>
<protein>
    <recommendedName>
        <fullName evidence="3">Tetratricopeptide repeat protein</fullName>
    </recommendedName>
</protein>
<dbReference type="RefSeq" id="WP_125977285.1">
    <property type="nucleotide sequence ID" value="NZ_BAAADY010000020.1"/>
</dbReference>
<dbReference type="AlphaFoldDB" id="A0A7X5Y2J5"/>
<reference evidence="1 2" key="1">
    <citation type="submission" date="2020-03" db="EMBL/GenBank/DDBJ databases">
        <title>Genomic Encyclopedia of Type Strains, Phase IV (KMG-IV): sequencing the most valuable type-strain genomes for metagenomic binning, comparative biology and taxonomic classification.</title>
        <authorList>
            <person name="Goeker M."/>
        </authorList>
    </citation>
    <scope>NUCLEOTIDE SEQUENCE [LARGE SCALE GENOMIC DNA]</scope>
    <source>
        <strain evidence="1 2">DSM 7225</strain>
    </source>
</reference>
<accession>A0A7X5Y2J5</accession>
<evidence type="ECO:0008006" key="3">
    <source>
        <dbReference type="Google" id="ProtNLM"/>
    </source>
</evidence>
<keyword evidence="2" id="KW-1185">Reference proteome</keyword>
<dbReference type="EMBL" id="JAATJB010000015">
    <property type="protein sequence ID" value="NJB99445.1"/>
    <property type="molecule type" value="Genomic_DNA"/>
</dbReference>